<gene>
    <name evidence="17" type="ORF">H7849_23035</name>
</gene>
<feature type="transmembrane region" description="Helical" evidence="16">
    <location>
        <begin position="127"/>
        <end position="149"/>
    </location>
</feature>
<evidence type="ECO:0000256" key="7">
    <source>
        <dbReference type="ARBA" id="ARBA00022679"/>
    </source>
</evidence>
<accession>A0A7G8BH52</accession>
<keyword evidence="11 16" id="KW-0472">Membrane</keyword>
<evidence type="ECO:0000313" key="17">
    <source>
        <dbReference type="EMBL" id="QNI31872.1"/>
    </source>
</evidence>
<keyword evidence="8 16" id="KW-0812">Transmembrane</keyword>
<dbReference type="Gene3D" id="1.20.120.1760">
    <property type="match status" value="1"/>
</dbReference>
<proteinExistence type="inferred from homology"/>
<comment type="pathway">
    <text evidence="2">Phospholipid metabolism; phosphatidylglycerol biosynthesis; phosphatidylglycerol from CDP-diacylglycerol: step 1/2.</text>
</comment>
<dbReference type="PROSITE" id="PS00379">
    <property type="entry name" value="CDP_ALCOHOL_P_TRANSF"/>
    <property type="match status" value="1"/>
</dbReference>
<dbReference type="GO" id="GO:0008444">
    <property type="term" value="F:CDP-diacylglycerol-glycerol-3-phosphate 3-phosphatidyltransferase activity"/>
    <property type="evidence" value="ECO:0007669"/>
    <property type="project" value="UniProtKB-EC"/>
</dbReference>
<evidence type="ECO:0000256" key="3">
    <source>
        <dbReference type="ARBA" id="ARBA00010441"/>
    </source>
</evidence>
<dbReference type="GO" id="GO:0016020">
    <property type="term" value="C:membrane"/>
    <property type="evidence" value="ECO:0007669"/>
    <property type="project" value="UniProtKB-SubCell"/>
</dbReference>
<evidence type="ECO:0000256" key="16">
    <source>
        <dbReference type="SAM" id="Phobius"/>
    </source>
</evidence>
<comment type="catalytic activity">
    <reaction evidence="14">
        <text>a CDP-1,2-diacyl-sn-glycerol + sn-glycerol 3-phosphate = a 1,2-diacyl-sn-glycero-3-phospho-(1'-sn-glycero-3'-phosphate) + CMP + H(+)</text>
        <dbReference type="Rhea" id="RHEA:12593"/>
        <dbReference type="ChEBI" id="CHEBI:15378"/>
        <dbReference type="ChEBI" id="CHEBI:57597"/>
        <dbReference type="ChEBI" id="CHEBI:58332"/>
        <dbReference type="ChEBI" id="CHEBI:60110"/>
        <dbReference type="ChEBI" id="CHEBI:60377"/>
        <dbReference type="EC" id="2.7.8.5"/>
    </reaction>
</comment>
<evidence type="ECO:0000256" key="4">
    <source>
        <dbReference type="ARBA" id="ARBA00013170"/>
    </source>
</evidence>
<dbReference type="InterPro" id="IPR043130">
    <property type="entry name" value="CDP-OH_PTrfase_TM_dom"/>
</dbReference>
<evidence type="ECO:0000256" key="1">
    <source>
        <dbReference type="ARBA" id="ARBA00004141"/>
    </source>
</evidence>
<dbReference type="AlphaFoldDB" id="A0A7G8BH52"/>
<evidence type="ECO:0000256" key="5">
    <source>
        <dbReference type="ARBA" id="ARBA00014944"/>
    </source>
</evidence>
<dbReference type="PANTHER" id="PTHR14269:SF11">
    <property type="entry name" value="CDP-DIACYLGLYCEROL--GLYCEROL-3-PHOSPHATE 3-PHOSPHATIDYLTRANSFERASE"/>
    <property type="match status" value="1"/>
</dbReference>
<evidence type="ECO:0000256" key="14">
    <source>
        <dbReference type="ARBA" id="ARBA00048586"/>
    </source>
</evidence>
<dbReference type="InterPro" id="IPR048254">
    <property type="entry name" value="CDP_ALCOHOL_P_TRANSF_CS"/>
</dbReference>
<keyword evidence="7 15" id="KW-0808">Transferase</keyword>
<dbReference type="PIRSF" id="PIRSF000847">
    <property type="entry name" value="Phos_ph_gly_syn"/>
    <property type="match status" value="1"/>
</dbReference>
<dbReference type="RefSeq" id="WP_186742830.1">
    <property type="nucleotide sequence ID" value="NZ_CP060394.1"/>
</dbReference>
<name>A0A7G8BH52_9BACT</name>
<evidence type="ECO:0000256" key="11">
    <source>
        <dbReference type="ARBA" id="ARBA00023136"/>
    </source>
</evidence>
<keyword evidence="9 16" id="KW-1133">Transmembrane helix</keyword>
<keyword evidence="10" id="KW-0443">Lipid metabolism</keyword>
<sequence length="188" mass="20711">MNAFRATPNQLTFLRLCIIPFLVLAVLDGHNRTAFALFVVAGVTDGLDGLLARMLQQRTRLGQYLDPVADKLLLSTLFLVLHHEGYISRRVTVLVFGRDLGILVVAAILYAAMGIRDFRPSIFGKGNTLAQIIALVTVLLGTFYAAPWIIFIRHWSLNATIVLTVTSGLQYAWQVAKRLSMPSVAASN</sequence>
<evidence type="ECO:0000256" key="13">
    <source>
        <dbReference type="ARBA" id="ARBA00023264"/>
    </source>
</evidence>
<keyword evidence="13" id="KW-1208">Phospholipid metabolism</keyword>
<evidence type="ECO:0000256" key="6">
    <source>
        <dbReference type="ARBA" id="ARBA00022516"/>
    </source>
</evidence>
<dbReference type="Pfam" id="PF01066">
    <property type="entry name" value="CDP-OH_P_transf"/>
    <property type="match status" value="1"/>
</dbReference>
<evidence type="ECO:0000256" key="15">
    <source>
        <dbReference type="RuleBase" id="RU003750"/>
    </source>
</evidence>
<feature type="transmembrane region" description="Helical" evidence="16">
    <location>
        <begin position="12"/>
        <end position="27"/>
    </location>
</feature>
<evidence type="ECO:0000256" key="8">
    <source>
        <dbReference type="ARBA" id="ARBA00022692"/>
    </source>
</evidence>
<organism evidence="17 18">
    <name type="scientific">Alloacidobacterium dinghuense</name>
    <dbReference type="NCBI Taxonomy" id="2763107"/>
    <lineage>
        <taxon>Bacteria</taxon>
        <taxon>Pseudomonadati</taxon>
        <taxon>Acidobacteriota</taxon>
        <taxon>Terriglobia</taxon>
        <taxon>Terriglobales</taxon>
        <taxon>Acidobacteriaceae</taxon>
        <taxon>Alloacidobacterium</taxon>
    </lineage>
</organism>
<evidence type="ECO:0000256" key="12">
    <source>
        <dbReference type="ARBA" id="ARBA00023209"/>
    </source>
</evidence>
<protein>
    <recommendedName>
        <fullName evidence="5">CDP-diacylglycerol--glycerol-3-phosphate 3-phosphatidyltransferase</fullName>
        <ecNumber evidence="4">2.7.8.5</ecNumber>
    </recommendedName>
</protein>
<dbReference type="InterPro" id="IPR000462">
    <property type="entry name" value="CDP-OH_P_trans"/>
</dbReference>
<keyword evidence="18" id="KW-1185">Reference proteome</keyword>
<dbReference type="KEGG" id="adin:H7849_23035"/>
<comment type="subcellular location">
    <subcellularLocation>
        <location evidence="1">Membrane</location>
        <topology evidence="1">Multi-pass membrane protein</topology>
    </subcellularLocation>
</comment>
<dbReference type="EC" id="2.7.8.5" evidence="4"/>
<dbReference type="Proteomes" id="UP000515312">
    <property type="component" value="Chromosome"/>
</dbReference>
<evidence type="ECO:0000256" key="9">
    <source>
        <dbReference type="ARBA" id="ARBA00022989"/>
    </source>
</evidence>
<dbReference type="GO" id="GO:0046474">
    <property type="term" value="P:glycerophospholipid biosynthetic process"/>
    <property type="evidence" value="ECO:0007669"/>
    <property type="project" value="TreeGrafter"/>
</dbReference>
<evidence type="ECO:0000256" key="2">
    <source>
        <dbReference type="ARBA" id="ARBA00005042"/>
    </source>
</evidence>
<keyword evidence="12" id="KW-0594">Phospholipid biosynthesis</keyword>
<evidence type="ECO:0000313" key="18">
    <source>
        <dbReference type="Proteomes" id="UP000515312"/>
    </source>
</evidence>
<evidence type="ECO:0000256" key="10">
    <source>
        <dbReference type="ARBA" id="ARBA00023098"/>
    </source>
</evidence>
<dbReference type="EMBL" id="CP060394">
    <property type="protein sequence ID" value="QNI31872.1"/>
    <property type="molecule type" value="Genomic_DNA"/>
</dbReference>
<comment type="similarity">
    <text evidence="3 15">Belongs to the CDP-alcohol phosphatidyltransferase class-I family.</text>
</comment>
<dbReference type="InterPro" id="IPR050324">
    <property type="entry name" value="CDP-alcohol_PTase-I"/>
</dbReference>
<keyword evidence="6" id="KW-0444">Lipid biosynthesis</keyword>
<dbReference type="InterPro" id="IPR004570">
    <property type="entry name" value="Phosphatidylglycerol_P_synth"/>
</dbReference>
<reference evidence="17 18" key="1">
    <citation type="submission" date="2020-08" db="EMBL/GenBank/DDBJ databases">
        <title>Edaphobacter telluris sp. nov. and Acidobacterium dinghuensis sp. nov., two acidobacteria isolated from forest soil.</title>
        <authorList>
            <person name="Fu J."/>
            <person name="Qiu L."/>
        </authorList>
    </citation>
    <scope>NUCLEOTIDE SEQUENCE [LARGE SCALE GENOMIC DNA]</scope>
    <source>
        <strain evidence="17">4Y35</strain>
    </source>
</reference>
<feature type="transmembrane region" description="Helical" evidence="16">
    <location>
        <begin position="33"/>
        <end position="52"/>
    </location>
</feature>
<feature type="transmembrane region" description="Helical" evidence="16">
    <location>
        <begin position="93"/>
        <end position="115"/>
    </location>
</feature>
<dbReference type="PANTHER" id="PTHR14269">
    <property type="entry name" value="CDP-DIACYLGLYCEROL--GLYCEROL-3-PHOSPHATE 3-PHOSPHATIDYLTRANSFERASE-RELATED"/>
    <property type="match status" value="1"/>
</dbReference>